<comment type="caution">
    <text evidence="4">The sequence shown here is derived from an EMBL/GenBank/DDBJ whole genome shotgun (WGS) entry which is preliminary data.</text>
</comment>
<dbReference type="Gene3D" id="1.50.10.140">
    <property type="match status" value="1"/>
</dbReference>
<gene>
    <name evidence="4" type="ORF">GCM10009867_27990</name>
</gene>
<protein>
    <recommendedName>
        <fullName evidence="6">Cellobiose phosphorylase</fullName>
    </recommendedName>
</protein>
<dbReference type="RefSeq" id="WP_344194480.1">
    <property type="nucleotide sequence ID" value="NZ_BAAARN010000003.1"/>
</dbReference>
<evidence type="ECO:0000313" key="4">
    <source>
        <dbReference type="EMBL" id="GAA2738104.1"/>
    </source>
</evidence>
<evidence type="ECO:0000259" key="3">
    <source>
        <dbReference type="Pfam" id="PF11329"/>
    </source>
</evidence>
<feature type="region of interest" description="Disordered" evidence="1">
    <location>
        <begin position="233"/>
        <end position="258"/>
    </location>
</feature>
<evidence type="ECO:0000313" key="5">
    <source>
        <dbReference type="Proteomes" id="UP001501326"/>
    </source>
</evidence>
<feature type="domain" description="Glycoamylase-like" evidence="2">
    <location>
        <begin position="335"/>
        <end position="533"/>
    </location>
</feature>
<name>A0ABN3UUH3_9MICO</name>
<dbReference type="Pfam" id="PF10091">
    <property type="entry name" value="Glycoamylase"/>
    <property type="match status" value="1"/>
</dbReference>
<dbReference type="InterPro" id="IPR006311">
    <property type="entry name" value="TAT_signal"/>
</dbReference>
<dbReference type="Proteomes" id="UP001501326">
    <property type="component" value="Unassembled WGS sequence"/>
</dbReference>
<feature type="domain" description="DUF3131" evidence="3">
    <location>
        <begin position="79"/>
        <end position="224"/>
    </location>
</feature>
<keyword evidence="5" id="KW-1185">Reference proteome</keyword>
<accession>A0ABN3UUH3</accession>
<dbReference type="PROSITE" id="PS51318">
    <property type="entry name" value="TAT"/>
    <property type="match status" value="1"/>
</dbReference>
<evidence type="ECO:0000259" key="2">
    <source>
        <dbReference type="Pfam" id="PF10091"/>
    </source>
</evidence>
<evidence type="ECO:0000256" key="1">
    <source>
        <dbReference type="SAM" id="MobiDB-lite"/>
    </source>
</evidence>
<sequence length="556" mass="60170">MAKLHLPTSSPLATPPTASSALAAAGRVSPSRRQLLVGATAAAAVGLTAQRASAVPAASAPVLLGAGAGAGVQRERVRRWAKDTWHSMVAMTDPKTGLVADNINEGLTAGDRSGYTSPTNIGGYLWSAIVARDLGLITRGECTRRLRQTLSTLLRMEHHEPSGMYYNWYDEATGEKLTSWPGSGDRVYPFLSSVDNGWLGAALKVVITADPGAAPLAKKLFARMRWDAFYDPDPTNPGNRPGGLMHGGFNPEPPQNPDGAFLGNHIGVGPDVWLSKHHYDTTVSETRITSYLGIATGQVPAKHYFASWRTFPASCDWAWPESQPVGETRTYQGLDVFEGAYTYRGMHIVPGWGGSMFEELMPDVFVPEASWAPRSWGLNHPLHVRAQREHGLDEAGYGYWGFSPSSDPFAGYREYGVDRLGMNPEGYFSDKEKTNVDVGFGECREGTNPDPKFGDGVVTPHASFLAMMHEPGHAFTNLAKIEDELKAYGKGGFFDAVAVHSGTIARRYLSLDQAMVMGAIGNVLADNVIRRAFSTRDVERRLRPVIGAEEFGAGIA</sequence>
<reference evidence="4 5" key="1">
    <citation type="journal article" date="2019" name="Int. J. Syst. Evol. Microbiol.">
        <title>The Global Catalogue of Microorganisms (GCM) 10K type strain sequencing project: providing services to taxonomists for standard genome sequencing and annotation.</title>
        <authorList>
            <consortium name="The Broad Institute Genomics Platform"/>
            <consortium name="The Broad Institute Genome Sequencing Center for Infectious Disease"/>
            <person name="Wu L."/>
            <person name="Ma J."/>
        </authorList>
    </citation>
    <scope>NUCLEOTIDE SEQUENCE [LARGE SCALE GENOMIC DNA]</scope>
    <source>
        <strain evidence="4 5">JCM 16378</strain>
    </source>
</reference>
<proteinExistence type="predicted"/>
<dbReference type="Pfam" id="PF11329">
    <property type="entry name" value="DUF3131"/>
    <property type="match status" value="1"/>
</dbReference>
<organism evidence="4 5">
    <name type="scientific">Pedococcus aerophilus</name>
    <dbReference type="NCBI Taxonomy" id="436356"/>
    <lineage>
        <taxon>Bacteria</taxon>
        <taxon>Bacillati</taxon>
        <taxon>Actinomycetota</taxon>
        <taxon>Actinomycetes</taxon>
        <taxon>Micrococcales</taxon>
        <taxon>Intrasporangiaceae</taxon>
        <taxon>Pedococcus</taxon>
    </lineage>
</organism>
<dbReference type="InterPro" id="IPR019282">
    <property type="entry name" value="Glycoamylase-like_cons_dom"/>
</dbReference>
<dbReference type="EMBL" id="BAAARN010000003">
    <property type="protein sequence ID" value="GAA2738104.1"/>
    <property type="molecule type" value="Genomic_DNA"/>
</dbReference>
<evidence type="ECO:0008006" key="6">
    <source>
        <dbReference type="Google" id="ProtNLM"/>
    </source>
</evidence>
<dbReference type="InterPro" id="IPR021478">
    <property type="entry name" value="DUF3131"/>
</dbReference>